<dbReference type="RefSeq" id="WP_067393622.1">
    <property type="nucleotide sequence ID" value="NZ_BCTA01000063.1"/>
</dbReference>
<dbReference type="Pfam" id="PF08044">
    <property type="entry name" value="DUF1707"/>
    <property type="match status" value="1"/>
</dbReference>
<gene>
    <name evidence="5" type="ORF">H7I77_24110</name>
    <name evidence="4" type="ORF">RMCN_4370</name>
</gene>
<keyword evidence="1" id="KW-1133">Transmembrane helix</keyword>
<reference evidence="4 6" key="1">
    <citation type="journal article" date="2016" name="Genome Announc.">
        <title>Draft Genome Sequences of Five Rapidly Growing Mycobacterium Species, M. thermoresistibile, M. fortuitum subsp. acetamidolyticum, M. canariasense, M. brisbanense, and M. novocastrense.</title>
        <authorList>
            <person name="Katahira K."/>
            <person name="Ogura Y."/>
            <person name="Gotoh Y."/>
            <person name="Hayashi T."/>
        </authorList>
    </citation>
    <scope>NUCLEOTIDE SEQUENCE [LARGE SCALE GENOMIC DNA]</scope>
    <source>
        <strain evidence="4 6">JCM18114</strain>
    </source>
</reference>
<dbReference type="AlphaFoldDB" id="A0AAW5SS44"/>
<feature type="transmembrane region" description="Helical" evidence="1">
    <location>
        <begin position="120"/>
        <end position="140"/>
    </location>
</feature>
<accession>A0AAW5SS44</accession>
<sequence>MTAPIAPVVRAGDPDRERTAHLLGLALAQGYLDMTEYESRLQTAFAAATRADLHALTADLPLAHLRRNDPRRREALRRAARRSVQFHLAGYVAGSLLMLGIWLVVGLTAGSWYFWPVWPILGWGIGVICHAAPALAHGSISPARIA</sequence>
<dbReference type="Proteomes" id="UP000069773">
    <property type="component" value="Unassembled WGS sequence"/>
</dbReference>
<keyword evidence="1" id="KW-0472">Membrane</keyword>
<reference evidence="5" key="2">
    <citation type="submission" date="2020-07" db="EMBL/GenBank/DDBJ databases">
        <authorList>
            <person name="Pettersson B.M.F."/>
            <person name="Behra P.R.K."/>
            <person name="Ramesh M."/>
            <person name="Das S."/>
            <person name="Dasgupta S."/>
            <person name="Kirsebom L.A."/>
        </authorList>
    </citation>
    <scope>NUCLEOTIDE SEQUENCE</scope>
    <source>
        <strain evidence="5">DSM 44203</strain>
    </source>
</reference>
<evidence type="ECO:0000259" key="3">
    <source>
        <dbReference type="Pfam" id="PF13239"/>
    </source>
</evidence>
<dbReference type="InterPro" id="IPR012551">
    <property type="entry name" value="DUF1707_SHOCT-like"/>
</dbReference>
<evidence type="ECO:0000313" key="5">
    <source>
        <dbReference type="EMBL" id="MCV7026400.1"/>
    </source>
</evidence>
<feature type="domain" description="2TM" evidence="3">
    <location>
        <begin position="79"/>
        <end position="132"/>
    </location>
</feature>
<keyword evidence="6" id="KW-1185">Reference proteome</keyword>
<name>A0AAW5SS44_MYCNV</name>
<evidence type="ECO:0000256" key="1">
    <source>
        <dbReference type="SAM" id="Phobius"/>
    </source>
</evidence>
<protein>
    <submittedName>
        <fullName evidence="5">DUF1707 domain-containing protein</fullName>
    </submittedName>
</protein>
<proteinExistence type="predicted"/>
<dbReference type="PANTHER" id="PTHR40763">
    <property type="entry name" value="MEMBRANE PROTEIN-RELATED"/>
    <property type="match status" value="1"/>
</dbReference>
<reference evidence="5" key="3">
    <citation type="journal article" date="2022" name="BMC Genomics">
        <title>Comparative genome analysis of mycobacteria focusing on tRNA and non-coding RNA.</title>
        <authorList>
            <person name="Behra P.R.K."/>
            <person name="Pettersson B.M.F."/>
            <person name="Ramesh M."/>
            <person name="Das S."/>
            <person name="Dasgupta S."/>
            <person name="Kirsebom L.A."/>
        </authorList>
    </citation>
    <scope>NUCLEOTIDE SEQUENCE</scope>
    <source>
        <strain evidence="5">DSM 44203</strain>
    </source>
</reference>
<dbReference type="Pfam" id="PF13239">
    <property type="entry name" value="2TM"/>
    <property type="match status" value="1"/>
</dbReference>
<dbReference type="EMBL" id="BCTA01000063">
    <property type="protein sequence ID" value="GAT11237.1"/>
    <property type="molecule type" value="Genomic_DNA"/>
</dbReference>
<dbReference type="EMBL" id="JACKTI010000063">
    <property type="protein sequence ID" value="MCV7026400.1"/>
    <property type="molecule type" value="Genomic_DNA"/>
</dbReference>
<evidence type="ECO:0000259" key="2">
    <source>
        <dbReference type="Pfam" id="PF08044"/>
    </source>
</evidence>
<comment type="caution">
    <text evidence="5">The sequence shown here is derived from an EMBL/GenBank/DDBJ whole genome shotgun (WGS) entry which is preliminary data.</text>
</comment>
<feature type="transmembrane region" description="Helical" evidence="1">
    <location>
        <begin position="88"/>
        <end position="114"/>
    </location>
</feature>
<dbReference type="InterPro" id="IPR025698">
    <property type="entry name" value="2TM_dom"/>
</dbReference>
<evidence type="ECO:0000313" key="4">
    <source>
        <dbReference type="EMBL" id="GAT11237.1"/>
    </source>
</evidence>
<evidence type="ECO:0000313" key="7">
    <source>
        <dbReference type="Proteomes" id="UP001207528"/>
    </source>
</evidence>
<organism evidence="5 7">
    <name type="scientific">Mycolicibacterium novocastrense</name>
    <name type="common">Mycobacterium novocastrense</name>
    <dbReference type="NCBI Taxonomy" id="59813"/>
    <lineage>
        <taxon>Bacteria</taxon>
        <taxon>Bacillati</taxon>
        <taxon>Actinomycetota</taxon>
        <taxon>Actinomycetes</taxon>
        <taxon>Mycobacteriales</taxon>
        <taxon>Mycobacteriaceae</taxon>
        <taxon>Mycolicibacterium</taxon>
    </lineage>
</organism>
<keyword evidence="1" id="KW-0812">Transmembrane</keyword>
<dbReference type="PANTHER" id="PTHR40763:SF4">
    <property type="entry name" value="DUF1707 DOMAIN-CONTAINING PROTEIN"/>
    <property type="match status" value="1"/>
</dbReference>
<dbReference type="Proteomes" id="UP001207528">
    <property type="component" value="Unassembled WGS sequence"/>
</dbReference>
<evidence type="ECO:0000313" key="6">
    <source>
        <dbReference type="Proteomes" id="UP000069773"/>
    </source>
</evidence>
<feature type="domain" description="DUF1707" evidence="2">
    <location>
        <begin position="9"/>
        <end position="61"/>
    </location>
</feature>